<gene>
    <name evidence="2" type="ORF">CASFOL_025949</name>
</gene>
<dbReference type="Proteomes" id="UP001632038">
    <property type="component" value="Unassembled WGS sequence"/>
</dbReference>
<dbReference type="EMBL" id="JAVIJP010000032">
    <property type="protein sequence ID" value="KAL3632965.1"/>
    <property type="molecule type" value="Genomic_DNA"/>
</dbReference>
<evidence type="ECO:0000256" key="1">
    <source>
        <dbReference type="SAM" id="Phobius"/>
    </source>
</evidence>
<keyword evidence="1" id="KW-1133">Transmembrane helix</keyword>
<organism evidence="2 3">
    <name type="scientific">Castilleja foliolosa</name>
    <dbReference type="NCBI Taxonomy" id="1961234"/>
    <lineage>
        <taxon>Eukaryota</taxon>
        <taxon>Viridiplantae</taxon>
        <taxon>Streptophyta</taxon>
        <taxon>Embryophyta</taxon>
        <taxon>Tracheophyta</taxon>
        <taxon>Spermatophyta</taxon>
        <taxon>Magnoliopsida</taxon>
        <taxon>eudicotyledons</taxon>
        <taxon>Gunneridae</taxon>
        <taxon>Pentapetalae</taxon>
        <taxon>asterids</taxon>
        <taxon>lamiids</taxon>
        <taxon>Lamiales</taxon>
        <taxon>Orobanchaceae</taxon>
        <taxon>Pedicularideae</taxon>
        <taxon>Castillejinae</taxon>
        <taxon>Castilleja</taxon>
    </lineage>
</organism>
<protein>
    <submittedName>
        <fullName evidence="2">Uncharacterized protein</fullName>
    </submittedName>
</protein>
<proteinExistence type="predicted"/>
<evidence type="ECO:0000313" key="3">
    <source>
        <dbReference type="Proteomes" id="UP001632038"/>
    </source>
</evidence>
<sequence length="125" mass="14263">MAHSSAMTNIRFPHLAKNGVPNRKRLVVGESFKPFPLAAKKIELKKIGKCFGDDGAVASMAEDEEAKKFIAMFEERENKFLKDAGLIRFARIQFKGSKNWKFSFEVPMNWKFVLFMAVVLFLVCV</sequence>
<evidence type="ECO:0000313" key="2">
    <source>
        <dbReference type="EMBL" id="KAL3632965.1"/>
    </source>
</evidence>
<keyword evidence="1" id="KW-0812">Transmembrane</keyword>
<comment type="caution">
    <text evidence="2">The sequence shown here is derived from an EMBL/GenBank/DDBJ whole genome shotgun (WGS) entry which is preliminary data.</text>
</comment>
<keyword evidence="1" id="KW-0472">Membrane</keyword>
<dbReference type="AlphaFoldDB" id="A0ABD3CWC1"/>
<reference evidence="3" key="1">
    <citation type="journal article" date="2024" name="IScience">
        <title>Strigolactones Initiate the Formation of Haustorium-like Structures in Castilleja.</title>
        <authorList>
            <person name="Buerger M."/>
            <person name="Peterson D."/>
            <person name="Chory J."/>
        </authorList>
    </citation>
    <scope>NUCLEOTIDE SEQUENCE [LARGE SCALE GENOMIC DNA]</scope>
</reference>
<accession>A0ABD3CWC1</accession>
<name>A0ABD3CWC1_9LAMI</name>
<keyword evidence="3" id="KW-1185">Reference proteome</keyword>
<feature type="transmembrane region" description="Helical" evidence="1">
    <location>
        <begin position="108"/>
        <end position="124"/>
    </location>
</feature>